<keyword evidence="1" id="KW-0413">Isomerase</keyword>
<dbReference type="Pfam" id="PF01817">
    <property type="entry name" value="CM_2"/>
    <property type="match status" value="1"/>
</dbReference>
<feature type="region of interest" description="Disordered" evidence="3">
    <location>
        <begin position="97"/>
        <end position="121"/>
    </location>
</feature>
<feature type="domain" description="Chorismate mutase" evidence="4">
    <location>
        <begin position="15"/>
        <end position="106"/>
    </location>
</feature>
<protein>
    <recommendedName>
        <fullName evidence="4">Chorismate mutase domain-containing protein</fullName>
    </recommendedName>
</protein>
<evidence type="ECO:0000256" key="3">
    <source>
        <dbReference type="SAM" id="MobiDB-lite"/>
    </source>
</evidence>
<dbReference type="EMBL" id="UINC01001102">
    <property type="protein sequence ID" value="SUZ70803.1"/>
    <property type="molecule type" value="Genomic_DNA"/>
</dbReference>
<dbReference type="SMART" id="SM00830">
    <property type="entry name" value="CM_2"/>
    <property type="match status" value="1"/>
</dbReference>
<evidence type="ECO:0000256" key="2">
    <source>
        <dbReference type="SAM" id="Coils"/>
    </source>
</evidence>
<dbReference type="InterPro" id="IPR036979">
    <property type="entry name" value="CM_dom_sf"/>
</dbReference>
<reference evidence="5" key="1">
    <citation type="submission" date="2018-05" db="EMBL/GenBank/DDBJ databases">
        <authorList>
            <person name="Lanie J.A."/>
            <person name="Ng W.-L."/>
            <person name="Kazmierczak K.M."/>
            <person name="Andrzejewski T.M."/>
            <person name="Davidsen T.M."/>
            <person name="Wayne K.J."/>
            <person name="Tettelin H."/>
            <person name="Glass J.I."/>
            <person name="Rusch D."/>
            <person name="Podicherti R."/>
            <person name="Tsui H.-C.T."/>
            <person name="Winkler M.E."/>
        </authorList>
    </citation>
    <scope>NUCLEOTIDE SEQUENCE</scope>
</reference>
<organism evidence="5">
    <name type="scientific">marine metagenome</name>
    <dbReference type="NCBI Taxonomy" id="408172"/>
    <lineage>
        <taxon>unclassified sequences</taxon>
        <taxon>metagenomes</taxon>
        <taxon>ecological metagenomes</taxon>
    </lineage>
</organism>
<evidence type="ECO:0000259" key="4">
    <source>
        <dbReference type="PROSITE" id="PS51168"/>
    </source>
</evidence>
<accession>A0A381PZH9</accession>
<feature type="compositionally biased region" description="Pro residues" evidence="3">
    <location>
        <begin position="109"/>
        <end position="121"/>
    </location>
</feature>
<evidence type="ECO:0000313" key="5">
    <source>
        <dbReference type="EMBL" id="SUZ70803.1"/>
    </source>
</evidence>
<keyword evidence="2" id="KW-0175">Coiled coil</keyword>
<name>A0A381PZH9_9ZZZZ</name>
<dbReference type="InterPro" id="IPR036263">
    <property type="entry name" value="Chorismate_II_sf"/>
</dbReference>
<dbReference type="SUPFAM" id="SSF48600">
    <property type="entry name" value="Chorismate mutase II"/>
    <property type="match status" value="1"/>
</dbReference>
<feature type="compositionally biased region" description="Low complexity" evidence="3">
    <location>
        <begin position="97"/>
        <end position="108"/>
    </location>
</feature>
<dbReference type="GO" id="GO:0004106">
    <property type="term" value="F:chorismate mutase activity"/>
    <property type="evidence" value="ECO:0007669"/>
    <property type="project" value="InterPro"/>
</dbReference>
<proteinExistence type="predicted"/>
<dbReference type="PANTHER" id="PTHR38041:SF1">
    <property type="entry name" value="CHORISMATE MUTASE"/>
    <property type="match status" value="1"/>
</dbReference>
<gene>
    <name evidence="5" type="ORF">METZ01_LOCUS23657</name>
</gene>
<dbReference type="PANTHER" id="PTHR38041">
    <property type="entry name" value="CHORISMATE MUTASE"/>
    <property type="match status" value="1"/>
</dbReference>
<feature type="coiled-coil region" evidence="2">
    <location>
        <begin position="14"/>
        <end position="41"/>
    </location>
</feature>
<evidence type="ECO:0000256" key="1">
    <source>
        <dbReference type="ARBA" id="ARBA00023235"/>
    </source>
</evidence>
<dbReference type="PROSITE" id="PS51168">
    <property type="entry name" value="CHORISMATE_MUT_2"/>
    <property type="match status" value="1"/>
</dbReference>
<dbReference type="InterPro" id="IPR051331">
    <property type="entry name" value="Chorismate_mutase-related"/>
</dbReference>
<dbReference type="AlphaFoldDB" id="A0A381PZH9"/>
<dbReference type="GO" id="GO:0009697">
    <property type="term" value="P:salicylic acid biosynthetic process"/>
    <property type="evidence" value="ECO:0007669"/>
    <property type="project" value="TreeGrafter"/>
</dbReference>
<dbReference type="InterPro" id="IPR002701">
    <property type="entry name" value="CM_II_prokaryot"/>
</dbReference>
<dbReference type="GO" id="GO:0046417">
    <property type="term" value="P:chorismate metabolic process"/>
    <property type="evidence" value="ECO:0007669"/>
    <property type="project" value="InterPro"/>
</dbReference>
<dbReference type="Gene3D" id="1.20.59.10">
    <property type="entry name" value="Chorismate mutase"/>
    <property type="match status" value="1"/>
</dbReference>
<sequence>MVGRMSADPLPDSTAGAQARLEELRERIIAVDDEIIQLIGERQDLVLEIGRIKESLGLPILDPTREARVVRRVAERSRALGVDEELTRDVIWRIISSARQTQSQRSSSEPPPKPTEPSPEP</sequence>